<protein>
    <submittedName>
        <fullName evidence="2">YggT family protein</fullName>
    </submittedName>
</protein>
<dbReference type="AlphaFoldDB" id="A0A1G9ZAR5"/>
<feature type="transmembrane region" description="Helical" evidence="1">
    <location>
        <begin position="34"/>
        <end position="52"/>
    </location>
</feature>
<dbReference type="GO" id="GO:0016020">
    <property type="term" value="C:membrane"/>
    <property type="evidence" value="ECO:0007669"/>
    <property type="project" value="InterPro"/>
</dbReference>
<dbReference type="InterPro" id="IPR003425">
    <property type="entry name" value="CCB3/YggT"/>
</dbReference>
<gene>
    <name evidence="2" type="ORF">SAMN05216355_10165</name>
</gene>
<keyword evidence="1" id="KW-0472">Membrane</keyword>
<keyword evidence="3" id="KW-1185">Reference proteome</keyword>
<keyword evidence="1" id="KW-0812">Transmembrane</keyword>
<feature type="transmembrane region" description="Helical" evidence="1">
    <location>
        <begin position="64"/>
        <end position="87"/>
    </location>
</feature>
<dbReference type="STRING" id="332524.SAMN04487766_10366"/>
<dbReference type="EMBL" id="FNIM01000001">
    <property type="protein sequence ID" value="SDN17686.1"/>
    <property type="molecule type" value="Genomic_DNA"/>
</dbReference>
<proteinExistence type="predicted"/>
<organism evidence="2 3">
    <name type="scientific">Actinomyces ruminicola</name>
    <dbReference type="NCBI Taxonomy" id="332524"/>
    <lineage>
        <taxon>Bacteria</taxon>
        <taxon>Bacillati</taxon>
        <taxon>Actinomycetota</taxon>
        <taxon>Actinomycetes</taxon>
        <taxon>Actinomycetales</taxon>
        <taxon>Actinomycetaceae</taxon>
        <taxon>Actinomyces</taxon>
    </lineage>
</organism>
<evidence type="ECO:0000313" key="2">
    <source>
        <dbReference type="EMBL" id="SDN17686.1"/>
    </source>
</evidence>
<reference evidence="3" key="1">
    <citation type="submission" date="2016-10" db="EMBL/GenBank/DDBJ databases">
        <authorList>
            <person name="Varghese N."/>
            <person name="Submissions S."/>
        </authorList>
    </citation>
    <scope>NUCLEOTIDE SEQUENCE [LARGE SCALE GENOMIC DNA]</scope>
    <source>
        <strain evidence="3">DSM 27982</strain>
    </source>
</reference>
<accession>A0A1G9ZAR5</accession>
<dbReference type="RefSeq" id="WP_092533238.1">
    <property type="nucleotide sequence ID" value="NZ_FNIM01000001.1"/>
</dbReference>
<evidence type="ECO:0000256" key="1">
    <source>
        <dbReference type="SAM" id="Phobius"/>
    </source>
</evidence>
<feature type="transmembrane region" description="Helical" evidence="1">
    <location>
        <begin position="7"/>
        <end position="28"/>
    </location>
</feature>
<evidence type="ECO:0000313" key="3">
    <source>
        <dbReference type="Proteomes" id="UP000198541"/>
    </source>
</evidence>
<dbReference type="Pfam" id="PF02325">
    <property type="entry name" value="CCB3_YggT"/>
    <property type="match status" value="1"/>
</dbReference>
<sequence length="95" mass="10748">MAPLVSILSSLLNLYVLILLIRVVLDWIQLFARSWRPTGVVLVLANVVYGLTDPPLRQIRRFMPLVRLGAVGIDLSFLVLWFGIAIIQRLLLLLV</sequence>
<dbReference type="Proteomes" id="UP000198541">
    <property type="component" value="Unassembled WGS sequence"/>
</dbReference>
<keyword evidence="1" id="KW-1133">Transmembrane helix</keyword>
<name>A0A1G9ZAR5_9ACTO</name>